<dbReference type="GO" id="GO:0032511">
    <property type="term" value="P:late endosome to vacuole transport via multivesicular body sorting pathway"/>
    <property type="evidence" value="ECO:0007669"/>
    <property type="project" value="TreeGrafter"/>
</dbReference>
<dbReference type="PANTHER" id="PTHR22761:SF12">
    <property type="entry name" value="CHARGED MULTIVESICULAR BODY PROTEIN 5"/>
    <property type="match status" value="1"/>
</dbReference>
<feature type="region of interest" description="Disordered" evidence="3">
    <location>
        <begin position="34"/>
        <end position="60"/>
    </location>
</feature>
<name>A0AAU9JUF0_9CILI</name>
<evidence type="ECO:0008006" key="6">
    <source>
        <dbReference type="Google" id="ProtNLM"/>
    </source>
</evidence>
<evidence type="ECO:0000256" key="3">
    <source>
        <dbReference type="SAM" id="MobiDB-lite"/>
    </source>
</evidence>
<evidence type="ECO:0000313" key="5">
    <source>
        <dbReference type="Proteomes" id="UP001162131"/>
    </source>
</evidence>
<protein>
    <recommendedName>
        <fullName evidence="6">Charged multivesicular body protein 5</fullName>
    </recommendedName>
</protein>
<feature type="region of interest" description="Disordered" evidence="3">
    <location>
        <begin position="208"/>
        <end position="234"/>
    </location>
</feature>
<reference evidence="4" key="1">
    <citation type="submission" date="2021-09" db="EMBL/GenBank/DDBJ databases">
        <authorList>
            <consortium name="AG Swart"/>
            <person name="Singh M."/>
            <person name="Singh A."/>
            <person name="Seah K."/>
            <person name="Emmerich C."/>
        </authorList>
    </citation>
    <scope>NUCLEOTIDE SEQUENCE</scope>
    <source>
        <strain evidence="4">ATCC30299</strain>
    </source>
</reference>
<dbReference type="Pfam" id="PF03357">
    <property type="entry name" value="Snf7"/>
    <property type="match status" value="1"/>
</dbReference>
<proteinExistence type="inferred from homology"/>
<dbReference type="PANTHER" id="PTHR22761">
    <property type="entry name" value="CHARGED MULTIVESICULAR BODY PROTEIN"/>
    <property type="match status" value="1"/>
</dbReference>
<comment type="similarity">
    <text evidence="1">Belongs to the SNF7 family.</text>
</comment>
<dbReference type="AlphaFoldDB" id="A0AAU9JUF0"/>
<evidence type="ECO:0000313" key="4">
    <source>
        <dbReference type="EMBL" id="CAG9328548.1"/>
    </source>
</evidence>
<dbReference type="Gene3D" id="6.10.250.1710">
    <property type="match status" value="1"/>
</dbReference>
<evidence type="ECO:0000256" key="1">
    <source>
        <dbReference type="ARBA" id="ARBA00006190"/>
    </source>
</evidence>
<dbReference type="Proteomes" id="UP001162131">
    <property type="component" value="Unassembled WGS sequence"/>
</dbReference>
<dbReference type="EMBL" id="CAJZBQ010000046">
    <property type="protein sequence ID" value="CAG9328548.1"/>
    <property type="molecule type" value="Genomic_DNA"/>
</dbReference>
<sequence length="234" mass="26859">MQNHIVLITKFKYTPYLISKILNNGSRINKMRRLFGGKKQPGPPPPSLDETSQSMDKRVQGLREKVAECDKDLAQLKEEIKRSRGTSSSIAKQRAVQVLKRRKMYQQQLDNLLGQQFNVEQMSFQTQGIQDTINAVSAMKAAHQVQTQQLKQIKINDVENLMDDIADLQFDTEEINEVMSRNYALDGIDETELEKELEELDEELLQEDMSRSSLKVPSYLPSAPQKVEQDQVTF</sequence>
<accession>A0AAU9JUF0</accession>
<dbReference type="InterPro" id="IPR005024">
    <property type="entry name" value="Snf7_fam"/>
</dbReference>
<gene>
    <name evidence="4" type="ORF">BSTOLATCC_MIC46545</name>
</gene>
<comment type="caution">
    <text evidence="4">The sequence shown here is derived from an EMBL/GenBank/DDBJ whole genome shotgun (WGS) entry which is preliminary data.</text>
</comment>
<dbReference type="Gene3D" id="1.10.287.1060">
    <property type="entry name" value="ESAT-6-like"/>
    <property type="match status" value="1"/>
</dbReference>
<organism evidence="4 5">
    <name type="scientific">Blepharisma stoltei</name>
    <dbReference type="NCBI Taxonomy" id="1481888"/>
    <lineage>
        <taxon>Eukaryota</taxon>
        <taxon>Sar</taxon>
        <taxon>Alveolata</taxon>
        <taxon>Ciliophora</taxon>
        <taxon>Postciliodesmatophora</taxon>
        <taxon>Heterotrichea</taxon>
        <taxon>Heterotrichida</taxon>
        <taxon>Blepharismidae</taxon>
        <taxon>Blepharisma</taxon>
    </lineage>
</organism>
<dbReference type="GO" id="GO:0006900">
    <property type="term" value="P:vesicle budding from membrane"/>
    <property type="evidence" value="ECO:0007669"/>
    <property type="project" value="TreeGrafter"/>
</dbReference>
<keyword evidence="5" id="KW-1185">Reference proteome</keyword>
<keyword evidence="2" id="KW-0175">Coiled coil</keyword>
<evidence type="ECO:0000256" key="2">
    <source>
        <dbReference type="ARBA" id="ARBA00023054"/>
    </source>
</evidence>
<dbReference type="GO" id="GO:0005771">
    <property type="term" value="C:multivesicular body"/>
    <property type="evidence" value="ECO:0007669"/>
    <property type="project" value="TreeGrafter"/>
</dbReference>